<dbReference type="EMBL" id="JACSEP010000034">
    <property type="protein sequence ID" value="MBC6324465.1"/>
    <property type="molecule type" value="Genomic_DNA"/>
</dbReference>
<dbReference type="AlphaFoldDB" id="A0AAW3XKI6"/>
<evidence type="ECO:0000313" key="2">
    <source>
        <dbReference type="Proteomes" id="UP000613022"/>
    </source>
</evidence>
<dbReference type="PANTHER" id="PTHR36154">
    <property type="entry name" value="DNA-BINDING TRANSCRIPTIONAL ACTIVATOR ALPA"/>
    <property type="match status" value="1"/>
</dbReference>
<proteinExistence type="predicted"/>
<name>A0AAW3XKI6_9ENTR</name>
<dbReference type="Gene3D" id="1.10.238.160">
    <property type="match status" value="1"/>
</dbReference>
<dbReference type="Proteomes" id="UP000613022">
    <property type="component" value="Unassembled WGS sequence"/>
</dbReference>
<dbReference type="RefSeq" id="WP_071888952.1">
    <property type="nucleotide sequence ID" value="NZ_JAANZQ010000022.1"/>
</dbReference>
<reference evidence="1" key="1">
    <citation type="submission" date="2020-08" db="EMBL/GenBank/DDBJ databases">
        <title>Distribution of Beta-Lactamase Producing Gram-Negative Bacterial Isolates in Isabela River of Santo Domingo, Dominican Republic.</title>
        <authorList>
            <person name="Calderon V."/>
            <person name="Del Rosario C."/>
            <person name="Duarte A."/>
            <person name="Bonnelly R."/>
            <person name="Barauna R."/>
            <person name="Ramos R.T."/>
            <person name="Perdomo O.P."/>
            <person name="Rodriguez De Francisco L.E."/>
            <person name="Franco De Los Santos E.F."/>
        </authorList>
    </citation>
    <scope>NUCLEOTIDE SEQUENCE</scope>
    <source>
        <strain evidence="1">INTEC_BI4_1.1</strain>
    </source>
</reference>
<dbReference type="InterPro" id="IPR052931">
    <property type="entry name" value="Prophage_regulatory_activator"/>
</dbReference>
<comment type="caution">
    <text evidence="1">The sequence shown here is derived from an EMBL/GenBank/DDBJ whole genome shotgun (WGS) entry which is preliminary data.</text>
</comment>
<gene>
    <name evidence="1" type="ORF">H9R40_14705</name>
</gene>
<protein>
    <submittedName>
        <fullName evidence="1">AlpA family transcriptional regulator</fullName>
    </submittedName>
</protein>
<accession>A0AAW3XKI6</accession>
<dbReference type="Pfam" id="PF05930">
    <property type="entry name" value="Phage_AlpA"/>
    <property type="match status" value="1"/>
</dbReference>
<sequence>MNTNVVSNNKRLIRLPEVLNRTGLCKAWIYRLISRNEFPSPIKLGERAIAFLESDIDKWIDEKITLSRNKVA</sequence>
<dbReference type="PANTHER" id="PTHR36154:SF1">
    <property type="entry name" value="DNA-BINDING TRANSCRIPTIONAL ACTIVATOR ALPA"/>
    <property type="match status" value="1"/>
</dbReference>
<evidence type="ECO:0000313" key="1">
    <source>
        <dbReference type="EMBL" id="MBC6324465.1"/>
    </source>
</evidence>
<dbReference type="InterPro" id="IPR010260">
    <property type="entry name" value="AlpA"/>
</dbReference>
<organism evidence="1 2">
    <name type="scientific">Enterobacter kobei</name>
    <dbReference type="NCBI Taxonomy" id="208224"/>
    <lineage>
        <taxon>Bacteria</taxon>
        <taxon>Pseudomonadati</taxon>
        <taxon>Pseudomonadota</taxon>
        <taxon>Gammaproteobacteria</taxon>
        <taxon>Enterobacterales</taxon>
        <taxon>Enterobacteriaceae</taxon>
        <taxon>Enterobacter</taxon>
        <taxon>Enterobacter cloacae complex</taxon>
    </lineage>
</organism>